<keyword evidence="16" id="KW-1185">Reference proteome</keyword>
<sequence length="306" mass="34509">MNVENPSVDHPNVENLSVNVRHVANRSVANRHPLRVTTRFTLPLLLICAALLWVSPFIWMLSASVSTSSFGVDMASLLPRLPLTFDNFRDAWDSADWLRLYTNTLIFAVGTFLVQLVTITTAGYIFAYHEFRGKTLLFYLLLIQMMIMPVVMMVPNMMTLKQLGLLNTLTGVMMPYFASAFGVFLMRQAFLNIAKEIEEAALMEGCRWWQVVFHVLIPMTWPSILAFATVSITYHWNEYLWPLMVLNDPDKQVLTIGLVSFAMGAESGGQWGLICAGTLLVCLPLMVAFVVFQKQFLSSFGFSGIK</sequence>
<feature type="domain" description="ABC transmembrane type-1" evidence="9">
    <location>
        <begin position="101"/>
        <end position="292"/>
    </location>
</feature>
<organism evidence="12">
    <name type="scientific">Pectobacterium versatile</name>
    <dbReference type="NCBI Taxonomy" id="2488639"/>
    <lineage>
        <taxon>Bacteria</taxon>
        <taxon>Pseudomonadati</taxon>
        <taxon>Pseudomonadota</taxon>
        <taxon>Gammaproteobacteria</taxon>
        <taxon>Enterobacterales</taxon>
        <taxon>Pectobacteriaceae</taxon>
        <taxon>Pectobacterium</taxon>
    </lineage>
</organism>
<reference evidence="13 14" key="3">
    <citation type="submission" date="2020-11" db="EMBL/GenBank/DDBJ databases">
        <title>Complete genome sequence of Pectobacterium versatile F131.</title>
        <authorList>
            <person name="Shirshikov F.V."/>
            <person name="Miroshnikov K."/>
            <person name="Toshakov S.V."/>
            <person name="Kabanova A.P."/>
            <person name="Barannik A.P."/>
            <person name="Shneider M."/>
            <person name="Ignatov A.N."/>
            <person name="Miroshnikov K.A."/>
            <person name="Mikhailova Y.V."/>
            <person name="Shelenkov A."/>
            <person name="Yanushevich Y.G."/>
            <person name="Evseev P.V."/>
        </authorList>
    </citation>
    <scope>NUCLEOTIDE SEQUENCE [LARGE SCALE GENOMIC DNA]</scope>
    <source>
        <strain evidence="13 14">F131</strain>
    </source>
</reference>
<reference evidence="12" key="1">
    <citation type="submission" date="2017-12" db="EMBL/GenBank/DDBJ databases">
        <title>First report on the novel genomospecies/subspecies of Pectobacterium carotovorum in Russia.</title>
        <authorList>
            <person name="Shirshikov F.V."/>
            <person name="Miroshnikov K."/>
            <person name="Toshakov S.V."/>
            <person name="Kabanova A.P."/>
            <person name="Barannik A.P."/>
            <person name="Shneider M."/>
            <person name="Ignatov A.N."/>
            <person name="Miroshnikov K.A."/>
        </authorList>
    </citation>
    <scope>NUCLEOTIDE SEQUENCE [LARGE SCALE GENOMIC DNA]</scope>
    <source>
        <strain evidence="12">F131</strain>
    </source>
</reference>
<evidence type="ECO:0000313" key="12">
    <source>
        <dbReference type="EMBL" id="POY49431.1"/>
    </source>
</evidence>
<dbReference type="EMBL" id="CP065030">
    <property type="protein sequence ID" value="QPK16408.1"/>
    <property type="molecule type" value="Genomic_DNA"/>
</dbReference>
<protein>
    <submittedName>
        <fullName evidence="10 12">ABC transporter permease</fullName>
    </submittedName>
</protein>
<evidence type="ECO:0000256" key="4">
    <source>
        <dbReference type="ARBA" id="ARBA00022519"/>
    </source>
</evidence>
<name>A0A7V8PDQ0_9GAMM</name>
<dbReference type="RefSeq" id="WP_103971798.1">
    <property type="nucleotide sequence ID" value="NZ_CAKLIA010000038.1"/>
</dbReference>
<dbReference type="Proteomes" id="UP001313132">
    <property type="component" value="Unassembled WGS sequence"/>
</dbReference>
<evidence type="ECO:0000256" key="7">
    <source>
        <dbReference type="ARBA" id="ARBA00023136"/>
    </source>
</evidence>
<reference evidence="10 15" key="2">
    <citation type="submission" date="2020-07" db="EMBL/GenBank/DDBJ databases">
        <title>Updated taxonomy of Pectobacterium genus in the CIRM-CFBP bacterial collection: when new species reveal old endemic population.</title>
        <authorList>
            <person name="Pedron J."/>
            <person name="Barny M.A."/>
            <person name="Portier P."/>
        </authorList>
    </citation>
    <scope>NUCLEOTIDE SEQUENCE [LARGE SCALE GENOMIC DNA]</scope>
    <source>
        <strain evidence="10 15">CFBP5669</strain>
    </source>
</reference>
<comment type="similarity">
    <text evidence="8">Belongs to the binding-protein-dependent transport system permease family.</text>
</comment>
<keyword evidence="3" id="KW-1003">Cell membrane</keyword>
<feature type="transmembrane region" description="Helical" evidence="8">
    <location>
        <begin position="40"/>
        <end position="61"/>
    </location>
</feature>
<evidence type="ECO:0000256" key="5">
    <source>
        <dbReference type="ARBA" id="ARBA00022692"/>
    </source>
</evidence>
<feature type="transmembrane region" description="Helical" evidence="8">
    <location>
        <begin position="215"/>
        <end position="236"/>
    </location>
</feature>
<dbReference type="Gene3D" id="1.10.3720.10">
    <property type="entry name" value="MetI-like"/>
    <property type="match status" value="1"/>
</dbReference>
<feature type="transmembrane region" description="Helical" evidence="8">
    <location>
        <begin position="271"/>
        <end position="292"/>
    </location>
</feature>
<keyword evidence="2 8" id="KW-0813">Transport</keyword>
<keyword evidence="6 8" id="KW-1133">Transmembrane helix</keyword>
<evidence type="ECO:0000313" key="13">
    <source>
        <dbReference type="EMBL" id="QPK16408.1"/>
    </source>
</evidence>
<evidence type="ECO:0000259" key="9">
    <source>
        <dbReference type="PROSITE" id="PS50928"/>
    </source>
</evidence>
<dbReference type="InterPro" id="IPR000515">
    <property type="entry name" value="MetI-like"/>
</dbReference>
<evidence type="ECO:0000256" key="3">
    <source>
        <dbReference type="ARBA" id="ARBA00022475"/>
    </source>
</evidence>
<gene>
    <name evidence="13" type="ORF">F131LOC_003200</name>
    <name evidence="12" type="ORF">F131LOC_02730</name>
    <name evidence="10" type="ORF">H0253_18890</name>
    <name evidence="11" type="ORF">WCT63_13095</name>
</gene>
<dbReference type="GO" id="GO:0055085">
    <property type="term" value="P:transmembrane transport"/>
    <property type="evidence" value="ECO:0007669"/>
    <property type="project" value="InterPro"/>
</dbReference>
<dbReference type="SUPFAM" id="SSF161098">
    <property type="entry name" value="MetI-like"/>
    <property type="match status" value="1"/>
</dbReference>
<evidence type="ECO:0000256" key="6">
    <source>
        <dbReference type="ARBA" id="ARBA00022989"/>
    </source>
</evidence>
<keyword evidence="4" id="KW-0997">Cell inner membrane</keyword>
<dbReference type="CDD" id="cd06261">
    <property type="entry name" value="TM_PBP2"/>
    <property type="match status" value="1"/>
</dbReference>
<dbReference type="PANTHER" id="PTHR43744:SF3">
    <property type="entry name" value="LACTOSE TRANSPORT SYSTEM PERMEASE PROTEIN LACG"/>
    <property type="match status" value="1"/>
</dbReference>
<evidence type="ECO:0000256" key="1">
    <source>
        <dbReference type="ARBA" id="ARBA00004429"/>
    </source>
</evidence>
<evidence type="ECO:0000313" key="14">
    <source>
        <dbReference type="Proteomes" id="UP000237284"/>
    </source>
</evidence>
<evidence type="ECO:0000313" key="16">
    <source>
        <dbReference type="Proteomes" id="UP001313132"/>
    </source>
</evidence>
<dbReference type="InterPro" id="IPR035906">
    <property type="entry name" value="MetI-like_sf"/>
</dbReference>
<evidence type="ECO:0000256" key="2">
    <source>
        <dbReference type="ARBA" id="ARBA00022448"/>
    </source>
</evidence>
<dbReference type="Proteomes" id="UP000584405">
    <property type="component" value="Unassembled WGS sequence"/>
</dbReference>
<evidence type="ECO:0000313" key="15">
    <source>
        <dbReference type="Proteomes" id="UP000584405"/>
    </source>
</evidence>
<dbReference type="PANTHER" id="PTHR43744">
    <property type="entry name" value="ABC TRANSPORTER PERMEASE PROTEIN MG189-RELATED-RELATED"/>
    <property type="match status" value="1"/>
</dbReference>
<evidence type="ECO:0000313" key="10">
    <source>
        <dbReference type="EMBL" id="MBA0160903.1"/>
    </source>
</evidence>
<accession>A0A7V8PDQ0</accession>
<comment type="subcellular location">
    <subcellularLocation>
        <location evidence="1">Cell inner membrane</location>
        <topology evidence="1">Multi-pass membrane protein</topology>
    </subcellularLocation>
    <subcellularLocation>
        <location evidence="8">Cell membrane</location>
        <topology evidence="8">Multi-pass membrane protein</topology>
    </subcellularLocation>
</comment>
<dbReference type="GO" id="GO:0005886">
    <property type="term" value="C:plasma membrane"/>
    <property type="evidence" value="ECO:0007669"/>
    <property type="project" value="UniProtKB-SubCell"/>
</dbReference>
<evidence type="ECO:0000256" key="8">
    <source>
        <dbReference type="RuleBase" id="RU363032"/>
    </source>
</evidence>
<feature type="transmembrane region" description="Helical" evidence="8">
    <location>
        <begin position="136"/>
        <end position="154"/>
    </location>
</feature>
<dbReference type="EMBL" id="JBBBON010000012">
    <property type="protein sequence ID" value="MEI7103382.1"/>
    <property type="molecule type" value="Genomic_DNA"/>
</dbReference>
<keyword evidence="7 8" id="KW-0472">Membrane</keyword>
<keyword evidence="5 8" id="KW-0812">Transmembrane</keyword>
<reference evidence="11 16" key="4">
    <citation type="submission" date="2024-03" db="EMBL/GenBank/DDBJ databases">
        <title>Analysis of soft rot Pectobacteriaceae population diversity in US potato growing regions between 2016 and 2022.</title>
        <authorList>
            <person name="Ma X."/>
            <person name="Zhang X."/>
            <person name="Stodghill P."/>
            <person name="Rioux R."/>
            <person name="Babler B."/>
            <person name="Shrestha S."/>
            <person name="Babler B."/>
            <person name="Rivedal H."/>
            <person name="Frost K."/>
            <person name="Hao J."/>
            <person name="Secor G."/>
            <person name="Swingle B."/>
        </authorList>
    </citation>
    <scope>NUCLEOTIDE SEQUENCE [LARGE SCALE GENOMIC DNA]</scope>
    <source>
        <strain evidence="11 16">UMSS2</strain>
    </source>
</reference>
<proteinExistence type="inferred from homology"/>
<dbReference type="Proteomes" id="UP000237284">
    <property type="component" value="Chromosome"/>
</dbReference>
<dbReference type="AlphaFoldDB" id="A0A7V8PDQ0"/>
<dbReference type="PROSITE" id="PS50928">
    <property type="entry name" value="ABC_TM1"/>
    <property type="match status" value="1"/>
</dbReference>
<dbReference type="Pfam" id="PF00528">
    <property type="entry name" value="BPD_transp_1"/>
    <property type="match status" value="1"/>
</dbReference>
<feature type="transmembrane region" description="Helical" evidence="8">
    <location>
        <begin position="174"/>
        <end position="194"/>
    </location>
</feature>
<evidence type="ECO:0000313" key="11">
    <source>
        <dbReference type="EMBL" id="MEI7103382.1"/>
    </source>
</evidence>
<dbReference type="GeneID" id="93388804"/>
<feature type="transmembrane region" description="Helical" evidence="8">
    <location>
        <begin position="105"/>
        <end position="127"/>
    </location>
</feature>
<dbReference type="EMBL" id="JACDRT010000018">
    <property type="protein sequence ID" value="MBA0160903.1"/>
    <property type="molecule type" value="Genomic_DNA"/>
</dbReference>
<dbReference type="EMBL" id="PDVW01000015">
    <property type="protein sequence ID" value="POY49431.1"/>
    <property type="molecule type" value="Genomic_DNA"/>
</dbReference>